<organism evidence="1">
    <name type="scientific">Cacopsylla melanoneura</name>
    <dbReference type="NCBI Taxonomy" id="428564"/>
    <lineage>
        <taxon>Eukaryota</taxon>
        <taxon>Metazoa</taxon>
        <taxon>Ecdysozoa</taxon>
        <taxon>Arthropoda</taxon>
        <taxon>Hexapoda</taxon>
        <taxon>Insecta</taxon>
        <taxon>Pterygota</taxon>
        <taxon>Neoptera</taxon>
        <taxon>Paraneoptera</taxon>
        <taxon>Hemiptera</taxon>
        <taxon>Sternorrhyncha</taxon>
        <taxon>Psylloidea</taxon>
        <taxon>Psyllidae</taxon>
        <taxon>Psyllinae</taxon>
        <taxon>Cacopsylla</taxon>
    </lineage>
</organism>
<dbReference type="AlphaFoldDB" id="A0A8D9ASK3"/>
<reference evidence="1" key="1">
    <citation type="submission" date="2021-05" db="EMBL/GenBank/DDBJ databases">
        <authorList>
            <person name="Alioto T."/>
            <person name="Alioto T."/>
            <person name="Gomez Garrido J."/>
        </authorList>
    </citation>
    <scope>NUCLEOTIDE SEQUENCE</scope>
</reference>
<sequence>MYFLYCFYFLYEIGILKLIKNKDMQAYKEKGVIGGVFLFNFEFFSVLKSVKNDVGLFSKKLLALQYQLVELTDFYFLFYFPYIKLFTSPVYVMFGRSVEISHWNFLLI</sequence>
<proteinExistence type="predicted"/>
<name>A0A8D9ASK3_9HEMI</name>
<dbReference type="EMBL" id="HBUF01581771">
    <property type="protein sequence ID" value="CAG6770432.1"/>
    <property type="molecule type" value="Transcribed_RNA"/>
</dbReference>
<evidence type="ECO:0000313" key="1">
    <source>
        <dbReference type="EMBL" id="CAG6770432.1"/>
    </source>
</evidence>
<accession>A0A8D9ASK3</accession>
<protein>
    <submittedName>
        <fullName evidence="1">Uncharacterized protein</fullName>
    </submittedName>
</protein>